<evidence type="ECO:0000259" key="6">
    <source>
        <dbReference type="Pfam" id="PF12460"/>
    </source>
</evidence>
<comment type="similarity">
    <text evidence="2 5">Belongs to the MET18/MMS19 family.</text>
</comment>
<dbReference type="EMBL" id="JASNQZ010000008">
    <property type="protein sequence ID" value="KAL0953388.1"/>
    <property type="molecule type" value="Genomic_DNA"/>
</dbReference>
<name>A0ABR3JCG8_9AGAR</name>
<dbReference type="InterPro" id="IPR029240">
    <property type="entry name" value="MMS19_N"/>
</dbReference>
<organism evidence="8 9">
    <name type="scientific">Hohenbuehelia grisea</name>
    <dbReference type="NCBI Taxonomy" id="104357"/>
    <lineage>
        <taxon>Eukaryota</taxon>
        <taxon>Fungi</taxon>
        <taxon>Dikarya</taxon>
        <taxon>Basidiomycota</taxon>
        <taxon>Agaricomycotina</taxon>
        <taxon>Agaricomycetes</taxon>
        <taxon>Agaricomycetidae</taxon>
        <taxon>Agaricales</taxon>
        <taxon>Pleurotineae</taxon>
        <taxon>Pleurotaceae</taxon>
        <taxon>Hohenbuehelia</taxon>
    </lineage>
</organism>
<evidence type="ECO:0000256" key="3">
    <source>
        <dbReference type="ARBA" id="ARBA00022737"/>
    </source>
</evidence>
<dbReference type="Pfam" id="PF12460">
    <property type="entry name" value="MMS19_C"/>
    <property type="match status" value="1"/>
</dbReference>
<feature type="domain" description="MMS19 C-terminal" evidence="6">
    <location>
        <begin position="553"/>
        <end position="999"/>
    </location>
</feature>
<dbReference type="PANTHER" id="PTHR12891:SF0">
    <property type="entry name" value="MMS19 NUCLEOTIDE EXCISION REPAIR PROTEIN HOMOLOG"/>
    <property type="match status" value="1"/>
</dbReference>
<dbReference type="Proteomes" id="UP001556367">
    <property type="component" value="Unassembled WGS sequence"/>
</dbReference>
<reference evidence="9" key="1">
    <citation type="submission" date="2024-06" db="EMBL/GenBank/DDBJ databases">
        <title>Multi-omics analyses provide insights into the biosynthesis of the anticancer antibiotic pleurotin in Hohenbuehelia grisea.</title>
        <authorList>
            <person name="Weaver J.A."/>
            <person name="Alberti F."/>
        </authorList>
    </citation>
    <scope>NUCLEOTIDE SEQUENCE [LARGE SCALE GENOMIC DNA]</scope>
    <source>
        <strain evidence="9">T-177</strain>
    </source>
</reference>
<comment type="subcellular location">
    <subcellularLocation>
        <location evidence="1 5">Nucleus</location>
    </subcellularLocation>
</comment>
<dbReference type="PANTHER" id="PTHR12891">
    <property type="entry name" value="DNA REPAIR/TRANSCRIPTION PROTEIN MET18/MMS19"/>
    <property type="match status" value="1"/>
</dbReference>
<keyword evidence="5" id="KW-0234">DNA repair</keyword>
<gene>
    <name evidence="8" type="ORF">HGRIS_004627</name>
</gene>
<sequence>MSNDGRDLLAAMGPESKAFRFIQTWMATERDEEITNTLSGLNNGSFSILAVVKALGEYLTSEESTLRNKGITFLTSVLQKCNPQVLNRQSVHALTIFYRGKLEDVETTTAALQGLVPLSAHPTLSSEDAVDIMKSLFRHVRMKALVQSIRFHVFTVIDGIMATHREALKDMGNEFLNGYTTLAEGEKDPRNLLIAFAIARVILVEFDIRNHVEALYNITFCYFPITFRPPPDDPYGITTEDLQDRLRQCLSATPGFGPLAIPVFLEKLTAGSPATKRDTLQTLSVCLPVYGRALARSAGPKLWSSLKIEIFQPTDPVTEEQAVSTLVVLVKTLVSDEDSDFTKSGNIDSLCKEICEECIEKLREPEKSLAKPSMRVLSAFITTNTSASKHAISQAIPCLVKVFLDPGEASNRPPILSLLSRLLKAVGDTEAIEDYETGLLADFKDEILSIVLMGLESNPCRRYSIECLQEIIGMKELLNEDEIAYVVRSLVEKFLENTDSKETTDALLLFLTKVTTDYLQVLKAHALPSMFAALPDQAPAYDAVVEREKMWQILSALRTLCLPAELFETFVIRLTTKLEIACFPVNQPDAHVTSDCRIAYGFSILKTLSMAMTAKAEDGYSDVPKYIEHLIPNIYNWFLYSAFSSDHSDIVTAPRLLEVAGEIITTVTRALESSPQSTFIAALMSAFFQGDIRGIIHGYPKVSVDTSFAPFEPPSPSKHRHMVILFCSAVYSLHRDVRIQWTDLAGLLSKLIIWILEVAETDLQRLSVMHAVASILNKQAGDLSDSMESSLDRFWMNEIADCTMPLDRRTRAIKIWVWVAKALLVRGHRLGTSFSERLLLLFGQSDIHWQAGKAVGEIGESDTVLTKANYAVVKILVTQKYVNFILPKLIEGAKDPAEPVKQTAYLVALCELIKVVPKPTYEQCMPTLLPLLLRGADLPDSEIRANVIDSLYATAPSEAASVSEHASTLVSIMLKNLLSEDINTPRVRIAALRFLALLPSIVRYDVLHPCKANVIRGLGIALDDPKRNVRKEAVDARTRWSACMPMPS</sequence>
<keyword evidence="4 5" id="KW-0539">Nucleus</keyword>
<evidence type="ECO:0000256" key="2">
    <source>
        <dbReference type="ARBA" id="ARBA00009340"/>
    </source>
</evidence>
<evidence type="ECO:0000256" key="4">
    <source>
        <dbReference type="ARBA" id="ARBA00023242"/>
    </source>
</evidence>
<evidence type="ECO:0000259" key="7">
    <source>
        <dbReference type="Pfam" id="PF14500"/>
    </source>
</evidence>
<evidence type="ECO:0000256" key="1">
    <source>
        <dbReference type="ARBA" id="ARBA00004123"/>
    </source>
</evidence>
<comment type="caution">
    <text evidence="8">The sequence shown here is derived from an EMBL/GenBank/DDBJ whole genome shotgun (WGS) entry which is preliminary data.</text>
</comment>
<keyword evidence="9" id="KW-1185">Reference proteome</keyword>
<dbReference type="InterPro" id="IPR024687">
    <property type="entry name" value="MMS19_C"/>
</dbReference>
<dbReference type="SUPFAM" id="SSF48371">
    <property type="entry name" value="ARM repeat"/>
    <property type="match status" value="1"/>
</dbReference>
<comment type="function">
    <text evidence="5">Key component of the cytosolic iron-sulfur protein assembly (CIA) complex, a multiprotein complex that mediates the incorporation of iron-sulfur cluster into apoproteins specifically involved in DNA metabolism and genomic integrity. In the CIA complex, MMS19 acts as an adapter between early-acting CIA components and a subset of cellular target iron-sulfur proteins.</text>
</comment>
<protein>
    <recommendedName>
        <fullName evidence="5">MMS19 nucleotide excision repair protein</fullName>
    </recommendedName>
</protein>
<feature type="domain" description="MMS19 N-terminal" evidence="7">
    <location>
        <begin position="52"/>
        <end position="312"/>
    </location>
</feature>
<dbReference type="InterPro" id="IPR016024">
    <property type="entry name" value="ARM-type_fold"/>
</dbReference>
<dbReference type="Pfam" id="PF14500">
    <property type="entry name" value="MMS19_N"/>
    <property type="match status" value="1"/>
</dbReference>
<dbReference type="InterPro" id="IPR039920">
    <property type="entry name" value="MMS19"/>
</dbReference>
<evidence type="ECO:0000313" key="8">
    <source>
        <dbReference type="EMBL" id="KAL0953388.1"/>
    </source>
</evidence>
<keyword evidence="5" id="KW-0227">DNA damage</keyword>
<dbReference type="InterPro" id="IPR011989">
    <property type="entry name" value="ARM-like"/>
</dbReference>
<dbReference type="Gene3D" id="1.25.10.10">
    <property type="entry name" value="Leucine-rich Repeat Variant"/>
    <property type="match status" value="2"/>
</dbReference>
<proteinExistence type="inferred from homology"/>
<accession>A0ABR3JCG8</accession>
<evidence type="ECO:0000313" key="9">
    <source>
        <dbReference type="Proteomes" id="UP001556367"/>
    </source>
</evidence>
<keyword evidence="3" id="KW-0677">Repeat</keyword>
<evidence type="ECO:0000256" key="5">
    <source>
        <dbReference type="RuleBase" id="RU367072"/>
    </source>
</evidence>